<feature type="region of interest" description="Disordered" evidence="1">
    <location>
        <begin position="32"/>
        <end position="116"/>
    </location>
</feature>
<dbReference type="AlphaFoldDB" id="A0ABD3QDA5"/>
<organism evidence="2 3">
    <name type="scientific">Cyclotella cryptica</name>
    <dbReference type="NCBI Taxonomy" id="29204"/>
    <lineage>
        <taxon>Eukaryota</taxon>
        <taxon>Sar</taxon>
        <taxon>Stramenopiles</taxon>
        <taxon>Ochrophyta</taxon>
        <taxon>Bacillariophyta</taxon>
        <taxon>Coscinodiscophyceae</taxon>
        <taxon>Thalassiosirophycidae</taxon>
        <taxon>Stephanodiscales</taxon>
        <taxon>Stephanodiscaceae</taxon>
        <taxon>Cyclotella</taxon>
    </lineage>
</organism>
<gene>
    <name evidence="2" type="ORF">HJC23_006917</name>
</gene>
<protein>
    <submittedName>
        <fullName evidence="2">Uncharacterized protein</fullName>
    </submittedName>
</protein>
<evidence type="ECO:0000313" key="3">
    <source>
        <dbReference type="Proteomes" id="UP001516023"/>
    </source>
</evidence>
<proteinExistence type="predicted"/>
<comment type="caution">
    <text evidence="2">The sequence shown here is derived from an EMBL/GenBank/DDBJ whole genome shotgun (WGS) entry which is preliminary data.</text>
</comment>
<accession>A0ABD3QDA5</accession>
<feature type="compositionally biased region" description="Basic and acidic residues" evidence="1">
    <location>
        <begin position="70"/>
        <end position="81"/>
    </location>
</feature>
<name>A0ABD3QDA5_9STRA</name>
<feature type="compositionally biased region" description="Polar residues" evidence="1">
    <location>
        <begin position="94"/>
        <end position="103"/>
    </location>
</feature>
<evidence type="ECO:0000313" key="2">
    <source>
        <dbReference type="EMBL" id="KAL3797879.1"/>
    </source>
</evidence>
<reference evidence="2 3" key="1">
    <citation type="journal article" date="2020" name="G3 (Bethesda)">
        <title>Improved Reference Genome for Cyclotella cryptica CCMP332, a Model for Cell Wall Morphogenesis, Salinity Adaptation, and Lipid Production in Diatoms (Bacillariophyta).</title>
        <authorList>
            <person name="Roberts W.R."/>
            <person name="Downey K.M."/>
            <person name="Ruck E.C."/>
            <person name="Traller J.C."/>
            <person name="Alverson A.J."/>
        </authorList>
    </citation>
    <scope>NUCLEOTIDE SEQUENCE [LARGE SCALE GENOMIC DNA]</scope>
    <source>
        <strain evidence="2 3">CCMP332</strain>
    </source>
</reference>
<keyword evidence="3" id="KW-1185">Reference proteome</keyword>
<sequence length="339" mass="38421">MRIRYIIPAALSVIYAIEGLVLVTATPISAVATPSDGVSTSSPQPDDLSFEERPMSVANEDSESSPATDGNDHGSSKKDDDTNVAEGTIHENVKPQQSKSQRTAPPPRNERNSNHDDEQTYLDLFGERAKELLTQHIIPSTDTKCRWDWRMGRCEPYCECGYYFLWGDYHVGRSCRLRSKFTPLYDSNNDAKTSSASLQDAWQQWAERMDDPDAFSSFVDSARKSPVEVEKCNLPPESRYTQTVYYLTKLLGHGTIVLRQFQKVKHRAADAVTHGNHRFTNLRENACTGLKRIIEERERGRNQPVVLTRRGNMWIRRLCVTGNDTVFDDTIDNEQITIG</sequence>
<dbReference type="Proteomes" id="UP001516023">
    <property type="component" value="Unassembled WGS sequence"/>
</dbReference>
<dbReference type="EMBL" id="JABMIG020000051">
    <property type="protein sequence ID" value="KAL3797879.1"/>
    <property type="molecule type" value="Genomic_DNA"/>
</dbReference>
<evidence type="ECO:0000256" key="1">
    <source>
        <dbReference type="SAM" id="MobiDB-lite"/>
    </source>
</evidence>